<evidence type="ECO:0000313" key="2">
    <source>
        <dbReference type="Proteomes" id="UP001062846"/>
    </source>
</evidence>
<dbReference type="Proteomes" id="UP001062846">
    <property type="component" value="Chromosome 5"/>
</dbReference>
<name>A0ACC0NSJ5_RHOML</name>
<comment type="caution">
    <text evidence="1">The sequence shown here is derived from an EMBL/GenBank/DDBJ whole genome shotgun (WGS) entry which is preliminary data.</text>
</comment>
<protein>
    <submittedName>
        <fullName evidence="1">Uncharacterized protein</fullName>
    </submittedName>
</protein>
<keyword evidence="2" id="KW-1185">Reference proteome</keyword>
<evidence type="ECO:0000313" key="1">
    <source>
        <dbReference type="EMBL" id="KAI8555891.1"/>
    </source>
</evidence>
<reference evidence="1" key="1">
    <citation type="submission" date="2022-02" db="EMBL/GenBank/DDBJ databases">
        <title>Plant Genome Project.</title>
        <authorList>
            <person name="Zhang R.-G."/>
        </authorList>
    </citation>
    <scope>NUCLEOTIDE SEQUENCE</scope>
    <source>
        <strain evidence="1">AT1</strain>
    </source>
</reference>
<dbReference type="EMBL" id="CM046392">
    <property type="protein sequence ID" value="KAI8555891.1"/>
    <property type="molecule type" value="Genomic_DNA"/>
</dbReference>
<accession>A0ACC0NSJ5</accession>
<proteinExistence type="predicted"/>
<sequence>MVLLIPEAKLEHVDRVAIKKLWGDADLDFACSNAIGASGGLLVIWNKEFLKAESITLHRSFIVLHGVINGIFPCIIVNVYAPNDVVNRRSRLDRFLLSPSWIQEFLVLQWGLHRPISDHCPVAIMDDCRD</sequence>
<gene>
    <name evidence="1" type="ORF">RHMOL_Rhmol05G0209800</name>
</gene>
<organism evidence="1 2">
    <name type="scientific">Rhododendron molle</name>
    <name type="common">Chinese azalea</name>
    <name type="synonym">Azalea mollis</name>
    <dbReference type="NCBI Taxonomy" id="49168"/>
    <lineage>
        <taxon>Eukaryota</taxon>
        <taxon>Viridiplantae</taxon>
        <taxon>Streptophyta</taxon>
        <taxon>Embryophyta</taxon>
        <taxon>Tracheophyta</taxon>
        <taxon>Spermatophyta</taxon>
        <taxon>Magnoliopsida</taxon>
        <taxon>eudicotyledons</taxon>
        <taxon>Gunneridae</taxon>
        <taxon>Pentapetalae</taxon>
        <taxon>asterids</taxon>
        <taxon>Ericales</taxon>
        <taxon>Ericaceae</taxon>
        <taxon>Ericoideae</taxon>
        <taxon>Rhodoreae</taxon>
        <taxon>Rhododendron</taxon>
    </lineage>
</organism>